<keyword evidence="2" id="KW-0812">Transmembrane</keyword>
<keyword evidence="2" id="KW-0472">Membrane</keyword>
<protein>
    <submittedName>
        <fullName evidence="3">Uncharacterized protein</fullName>
    </submittedName>
</protein>
<feature type="region of interest" description="Disordered" evidence="1">
    <location>
        <begin position="1"/>
        <end position="42"/>
    </location>
</feature>
<evidence type="ECO:0000313" key="3">
    <source>
        <dbReference type="EMBL" id="KAK9901542.1"/>
    </source>
</evidence>
<evidence type="ECO:0000313" key="4">
    <source>
        <dbReference type="Proteomes" id="UP001491310"/>
    </source>
</evidence>
<sequence length="79" mass="8294">MGRAAALRVSAVGGGPDDKKTLSREEEPDQYWQTASERKGENPLKDPLAIIGIVSILLPFIILGIAIATGIVDVNAGHA</sequence>
<keyword evidence="2" id="KW-1133">Transmembrane helix</keyword>
<dbReference type="PANTHER" id="PTHR36343:SF1">
    <property type="entry name" value="EXPRESSED PROTEIN"/>
    <property type="match status" value="1"/>
</dbReference>
<reference evidence="3 4" key="1">
    <citation type="journal article" date="2024" name="Nat. Commun.">
        <title>Phylogenomics reveals the evolutionary origins of lichenization in chlorophyte algae.</title>
        <authorList>
            <person name="Puginier C."/>
            <person name="Libourel C."/>
            <person name="Otte J."/>
            <person name="Skaloud P."/>
            <person name="Haon M."/>
            <person name="Grisel S."/>
            <person name="Petersen M."/>
            <person name="Berrin J.G."/>
            <person name="Delaux P.M."/>
            <person name="Dal Grande F."/>
            <person name="Keller J."/>
        </authorList>
    </citation>
    <scope>NUCLEOTIDE SEQUENCE [LARGE SCALE GENOMIC DNA]</scope>
    <source>
        <strain evidence="3 4">SAG 216-7</strain>
    </source>
</reference>
<feature type="transmembrane region" description="Helical" evidence="2">
    <location>
        <begin position="48"/>
        <end position="72"/>
    </location>
</feature>
<feature type="compositionally biased region" description="Basic and acidic residues" evidence="1">
    <location>
        <begin position="16"/>
        <end position="25"/>
    </location>
</feature>
<gene>
    <name evidence="3" type="ORF">WJX75_001376</name>
</gene>
<comment type="caution">
    <text evidence="3">The sequence shown here is derived from an EMBL/GenBank/DDBJ whole genome shotgun (WGS) entry which is preliminary data.</text>
</comment>
<proteinExistence type="predicted"/>
<evidence type="ECO:0000256" key="1">
    <source>
        <dbReference type="SAM" id="MobiDB-lite"/>
    </source>
</evidence>
<evidence type="ECO:0000256" key="2">
    <source>
        <dbReference type="SAM" id="Phobius"/>
    </source>
</evidence>
<name>A0ABR2YBA3_9CHLO</name>
<dbReference type="Proteomes" id="UP001491310">
    <property type="component" value="Unassembled WGS sequence"/>
</dbReference>
<accession>A0ABR2YBA3</accession>
<organism evidence="3 4">
    <name type="scientific">Coccomyxa subellipsoidea</name>
    <dbReference type="NCBI Taxonomy" id="248742"/>
    <lineage>
        <taxon>Eukaryota</taxon>
        <taxon>Viridiplantae</taxon>
        <taxon>Chlorophyta</taxon>
        <taxon>core chlorophytes</taxon>
        <taxon>Trebouxiophyceae</taxon>
        <taxon>Trebouxiophyceae incertae sedis</taxon>
        <taxon>Coccomyxaceae</taxon>
        <taxon>Coccomyxa</taxon>
    </lineage>
</organism>
<dbReference type="EMBL" id="JALJOT010000017">
    <property type="protein sequence ID" value="KAK9901542.1"/>
    <property type="molecule type" value="Genomic_DNA"/>
</dbReference>
<dbReference type="PANTHER" id="PTHR36343">
    <property type="entry name" value="EXPRESSED PROTEIN"/>
    <property type="match status" value="1"/>
</dbReference>
<keyword evidence="4" id="KW-1185">Reference proteome</keyword>